<evidence type="ECO:0000313" key="2">
    <source>
        <dbReference type="Proteomes" id="UP000005239"/>
    </source>
</evidence>
<proteinExistence type="predicted"/>
<protein>
    <submittedName>
        <fullName evidence="1">Uncharacterized protein</fullName>
    </submittedName>
</protein>
<sequence length="113" mass="12843">MHKMKRRGTLDACEFQRSLSVDSAESSPHRLACKKWRRRANNSMQSFFNNIDSVPGARFTKDDLPRSLLDTIQTRRTSFYVTVTHGVTILILGGTTLVATIVFILLLVDLMRT</sequence>
<organism evidence="1 2">
    <name type="scientific">Pristionchus pacificus</name>
    <name type="common">Parasitic nematode worm</name>
    <dbReference type="NCBI Taxonomy" id="54126"/>
    <lineage>
        <taxon>Eukaryota</taxon>
        <taxon>Metazoa</taxon>
        <taxon>Ecdysozoa</taxon>
        <taxon>Nematoda</taxon>
        <taxon>Chromadorea</taxon>
        <taxon>Rhabditida</taxon>
        <taxon>Rhabditina</taxon>
        <taxon>Diplogasteromorpha</taxon>
        <taxon>Diplogasteroidea</taxon>
        <taxon>Neodiplogasteridae</taxon>
        <taxon>Pristionchus</taxon>
    </lineage>
</organism>
<accession>A0A8R1UZT2</accession>
<dbReference type="AlphaFoldDB" id="A0A2A6BHL3"/>
<dbReference type="Proteomes" id="UP000005239">
    <property type="component" value="Unassembled WGS sequence"/>
</dbReference>
<keyword evidence="2" id="KW-1185">Reference proteome</keyword>
<name>A0A2A6BHL3_PRIPA</name>
<reference evidence="1" key="2">
    <citation type="submission" date="2022-06" db="UniProtKB">
        <authorList>
            <consortium name="EnsemblMetazoa"/>
        </authorList>
    </citation>
    <scope>IDENTIFICATION</scope>
    <source>
        <strain evidence="1">PS312</strain>
    </source>
</reference>
<reference evidence="2" key="1">
    <citation type="journal article" date="2008" name="Nat. Genet.">
        <title>The Pristionchus pacificus genome provides a unique perspective on nematode lifestyle and parasitism.</title>
        <authorList>
            <person name="Dieterich C."/>
            <person name="Clifton S.W."/>
            <person name="Schuster L.N."/>
            <person name="Chinwalla A."/>
            <person name="Delehaunty K."/>
            <person name="Dinkelacker I."/>
            <person name="Fulton L."/>
            <person name="Fulton R."/>
            <person name="Godfrey J."/>
            <person name="Minx P."/>
            <person name="Mitreva M."/>
            <person name="Roeseler W."/>
            <person name="Tian H."/>
            <person name="Witte H."/>
            <person name="Yang S.P."/>
            <person name="Wilson R.K."/>
            <person name="Sommer R.J."/>
        </authorList>
    </citation>
    <scope>NUCLEOTIDE SEQUENCE [LARGE SCALE GENOMIC DNA]</scope>
    <source>
        <strain evidence="2">PS312</strain>
    </source>
</reference>
<evidence type="ECO:0000313" key="1">
    <source>
        <dbReference type="EnsemblMetazoa" id="PPA42910.1"/>
    </source>
</evidence>
<accession>A0A2A6BHL3</accession>
<gene>
    <name evidence="1" type="primary">WBGene00281279</name>
</gene>
<dbReference type="EnsemblMetazoa" id="PPA42910.1">
    <property type="protein sequence ID" value="PPA42910.1"/>
    <property type="gene ID" value="WBGene00281279"/>
</dbReference>